<dbReference type="Gramene" id="PGSC0003DMT400086241">
    <property type="protein sequence ID" value="PGSC0003DMT400086241"/>
    <property type="gene ID" value="PGSC0003DMG400035812"/>
</dbReference>
<evidence type="ECO:0000313" key="2">
    <source>
        <dbReference type="Proteomes" id="UP000011115"/>
    </source>
</evidence>
<reference evidence="1" key="2">
    <citation type="submission" date="2015-06" db="UniProtKB">
        <authorList>
            <consortium name="EnsemblPlants"/>
        </authorList>
    </citation>
    <scope>IDENTIFICATION</scope>
    <source>
        <strain evidence="1">DM1-3 516 R44</strain>
    </source>
</reference>
<dbReference type="AlphaFoldDB" id="M1DBB3"/>
<protein>
    <recommendedName>
        <fullName evidence="3">Polyprotein protein</fullName>
    </recommendedName>
</protein>
<dbReference type="HOGENOM" id="CLU_029307_2_4_1"/>
<organism evidence="1 2">
    <name type="scientific">Solanum tuberosum</name>
    <name type="common">Potato</name>
    <dbReference type="NCBI Taxonomy" id="4113"/>
    <lineage>
        <taxon>Eukaryota</taxon>
        <taxon>Viridiplantae</taxon>
        <taxon>Streptophyta</taxon>
        <taxon>Embryophyta</taxon>
        <taxon>Tracheophyta</taxon>
        <taxon>Spermatophyta</taxon>
        <taxon>Magnoliopsida</taxon>
        <taxon>eudicotyledons</taxon>
        <taxon>Gunneridae</taxon>
        <taxon>Pentapetalae</taxon>
        <taxon>asterids</taxon>
        <taxon>lamiids</taxon>
        <taxon>Solanales</taxon>
        <taxon>Solanaceae</taxon>
        <taxon>Solanoideae</taxon>
        <taxon>Solaneae</taxon>
        <taxon>Solanum</taxon>
    </lineage>
</organism>
<dbReference type="EnsemblPlants" id="PGSC0003DMT400086241">
    <property type="protein sequence ID" value="PGSC0003DMT400086241"/>
    <property type="gene ID" value="PGSC0003DMG400035812"/>
</dbReference>
<dbReference type="PaxDb" id="4113-PGSC0003DMT400086241"/>
<dbReference type="Proteomes" id="UP000011115">
    <property type="component" value="Unassembled WGS sequence"/>
</dbReference>
<evidence type="ECO:0008006" key="3">
    <source>
        <dbReference type="Google" id="ProtNLM"/>
    </source>
</evidence>
<proteinExistence type="predicted"/>
<sequence>MGNLAHSAYVRVSRVEVVVPSMMKRAIATALAPIWKELREQRELITPHGLALDALTARVKGIVDFHEEPSSELPLVPVDSEIPLANVIGDVATTDEDREFDTPDTDEKDLVAHDIDVYEDLEGDILWATTETSLRDTSLIGSS</sequence>
<keyword evidence="2" id="KW-1185">Reference proteome</keyword>
<reference evidence="2" key="1">
    <citation type="journal article" date="2011" name="Nature">
        <title>Genome sequence and analysis of the tuber crop potato.</title>
        <authorList>
            <consortium name="The Potato Genome Sequencing Consortium"/>
        </authorList>
    </citation>
    <scope>NUCLEOTIDE SEQUENCE [LARGE SCALE GENOMIC DNA]</scope>
    <source>
        <strain evidence="2">cv. DM1-3 516 R44</strain>
    </source>
</reference>
<accession>M1DBB3</accession>
<dbReference type="InParanoid" id="M1DBB3"/>
<name>M1DBB3_SOLTU</name>
<evidence type="ECO:0000313" key="1">
    <source>
        <dbReference type="EnsemblPlants" id="PGSC0003DMT400086241"/>
    </source>
</evidence>